<evidence type="ECO:0000313" key="1">
    <source>
        <dbReference type="EMBL" id="KAJ4730262.1"/>
    </source>
</evidence>
<reference evidence="1 2" key="1">
    <citation type="journal article" date="2023" name="Science">
        <title>Complex scaffold remodeling in plant triterpene biosynthesis.</title>
        <authorList>
            <person name="De La Pena R."/>
            <person name="Hodgson H."/>
            <person name="Liu J.C."/>
            <person name="Stephenson M.J."/>
            <person name="Martin A.C."/>
            <person name="Owen C."/>
            <person name="Harkess A."/>
            <person name="Leebens-Mack J."/>
            <person name="Jimenez L.E."/>
            <person name="Osbourn A."/>
            <person name="Sattely E.S."/>
        </authorList>
    </citation>
    <scope>NUCLEOTIDE SEQUENCE [LARGE SCALE GENOMIC DNA]</scope>
    <source>
        <strain evidence="2">cv. JPN11</strain>
        <tissue evidence="1">Leaf</tissue>
    </source>
</reference>
<comment type="caution">
    <text evidence="1">The sequence shown here is derived from an EMBL/GenBank/DDBJ whole genome shotgun (WGS) entry which is preliminary data.</text>
</comment>
<name>A0ACC1Z410_MELAZ</name>
<keyword evidence="2" id="KW-1185">Reference proteome</keyword>
<dbReference type="EMBL" id="CM051394">
    <property type="protein sequence ID" value="KAJ4730262.1"/>
    <property type="molecule type" value="Genomic_DNA"/>
</dbReference>
<keyword evidence="1" id="KW-0436">Ligase</keyword>
<sequence>MSPEDDDEIVSRNSFLRPIGSPSPGSGTIGSATSNDEDNFFGPVSASFIRPRRLSDSAASDDNHDVTMDSTAFSMHFRSLVRSESGDLKTPTGFRSAFEEKTPTWVAPPSDGGNFMVLTKARKPIAQTPRAVDKVSCSRDSNDMSLVGENPHRYDYGRLPAELEALLAEGSEKTHVSSLFDSASKPKSSKSEVPIFNDNGIGMDVRDNKDSDMCNVDPDDMYTEGLPMVHSILSEANGVSMTDINQITHDCPSNTNDGLVADTYADHNFQTPNQPKNVNKAFIEAETGITMLNFEFPVGSSDKPQHEPTDLSYTEKLLKENLPTDGTRNSNIDQLPGQQPGSPLSDSITSLSAKRKQIYLETTNSSRHLSYVTPSPKQPGYFLRKENIKVGDCMSSIQKSHSKSKNIGSSAHTYALRDVIDKSKRSLGVSGKSASGSYEFVSPPMKSLDHMLSSPAERQASLSGNSKQQDQCKNLVIDLGLDGNSVEYVTSGDHLTDMANKLESFSVDQRTRSSSPLLEVHHVKDFTQVKSADDREIYSSTLQKASEIIKNFQKFSRDIDSMKFQFSSPNKNLQIANDPFLTKEELPQEGIKASPCVYASPYVQRIINKLPLLKSPTRKEPTWSPSVKEEGASSLRDHAHLFVNEDGLYSKSNSDGNCNDGHHQKLDHSQSPFLHQDFDNSSRRKRRSEEIIPGDVDNASNINWIQRSPKVHKSGGTDLEVLLEQSNGSKRGHERIEGDRTLKQWTDILPKFIAEISQILSPLIEKMNRRAIGELEENLVCLQKVNKYEMLCSEIQSQKMYDQSCYIKHKRVAETRVLLHKIVFEKAKLQIMYMNHENLLKRGQLLKSGIQKFQILKLNCTRHLAAPVRRDTQVDENLDDSSLINSGSKHEVASDNVTTMRQEAESLDRKTKNLVKSFHTYCKMKGELSCEDIIALLNDHLKKRMRCRSVRQDLQLWDIDNLETSNANHSLVLNYCGFICQRFTKTSHPVSSMVISNKINDITIEKHFPNMNSCVAFAFVFNVESTKKHVGPKSLAQETQTTSSLLHNLLTIVEEVQLARIENRNLMQTSFNSPSAEQLNLQLSFIDFNGGRKVSMTLDMTCLNCGIYPSEILPYQLEVSTGMQKSPPESLSSAIKTAVANLTIGYSRIVRLCSCVSQVVELSSR</sequence>
<accession>A0ACC1Z410</accession>
<organism evidence="1 2">
    <name type="scientific">Melia azedarach</name>
    <name type="common">Chinaberry tree</name>
    <dbReference type="NCBI Taxonomy" id="155640"/>
    <lineage>
        <taxon>Eukaryota</taxon>
        <taxon>Viridiplantae</taxon>
        <taxon>Streptophyta</taxon>
        <taxon>Embryophyta</taxon>
        <taxon>Tracheophyta</taxon>
        <taxon>Spermatophyta</taxon>
        <taxon>Magnoliopsida</taxon>
        <taxon>eudicotyledons</taxon>
        <taxon>Gunneridae</taxon>
        <taxon>Pentapetalae</taxon>
        <taxon>rosids</taxon>
        <taxon>malvids</taxon>
        <taxon>Sapindales</taxon>
        <taxon>Meliaceae</taxon>
        <taxon>Melia</taxon>
    </lineage>
</organism>
<dbReference type="Proteomes" id="UP001164539">
    <property type="component" value="Chromosome 1"/>
</dbReference>
<evidence type="ECO:0000313" key="2">
    <source>
        <dbReference type="Proteomes" id="UP001164539"/>
    </source>
</evidence>
<protein>
    <submittedName>
        <fullName evidence="1">Histidine--tRNA ligase</fullName>
    </submittedName>
</protein>
<proteinExistence type="predicted"/>
<gene>
    <name evidence="1" type="ORF">OWV82_002918</name>
</gene>